<dbReference type="InterPro" id="IPR038765">
    <property type="entry name" value="Papain-like_cys_pep_sf"/>
</dbReference>
<keyword evidence="12" id="KW-1185">Reference proteome</keyword>
<evidence type="ECO:0000313" key="12">
    <source>
        <dbReference type="Proteomes" id="UP001303046"/>
    </source>
</evidence>
<organism evidence="11 12">
    <name type="scientific">Necator americanus</name>
    <name type="common">Human hookworm</name>
    <dbReference type="NCBI Taxonomy" id="51031"/>
    <lineage>
        <taxon>Eukaryota</taxon>
        <taxon>Metazoa</taxon>
        <taxon>Ecdysozoa</taxon>
        <taxon>Nematoda</taxon>
        <taxon>Chromadorea</taxon>
        <taxon>Rhabditida</taxon>
        <taxon>Rhabditina</taxon>
        <taxon>Rhabditomorpha</taxon>
        <taxon>Strongyloidea</taxon>
        <taxon>Ancylostomatidae</taxon>
        <taxon>Bunostominae</taxon>
        <taxon>Necator</taxon>
    </lineage>
</organism>
<dbReference type="Gene3D" id="3.30.2230.10">
    <property type="entry name" value="DUSP-like"/>
    <property type="match status" value="1"/>
</dbReference>
<evidence type="ECO:0000313" key="11">
    <source>
        <dbReference type="EMBL" id="KAK6747516.1"/>
    </source>
</evidence>
<dbReference type="InterPro" id="IPR006615">
    <property type="entry name" value="Pept_C19_DUSP"/>
</dbReference>
<dbReference type="InterPro" id="IPR028889">
    <property type="entry name" value="USP"/>
</dbReference>
<proteinExistence type="inferred from homology"/>
<dbReference type="InterPro" id="IPR018200">
    <property type="entry name" value="USP_CS"/>
</dbReference>
<evidence type="ECO:0000256" key="2">
    <source>
        <dbReference type="ARBA" id="ARBA00009085"/>
    </source>
</evidence>
<dbReference type="PROSITE" id="PS00973">
    <property type="entry name" value="USP_2"/>
    <property type="match status" value="1"/>
</dbReference>
<dbReference type="PROSITE" id="PS51283">
    <property type="entry name" value="DUSP"/>
    <property type="match status" value="1"/>
</dbReference>
<keyword evidence="5" id="KW-0833">Ubl conjugation pathway</keyword>
<evidence type="ECO:0000256" key="8">
    <source>
        <dbReference type="SAM" id="MobiDB-lite"/>
    </source>
</evidence>
<sequence>MDPSHPLLRLSGADGPVAPPSIGIRRRGTRRTPFYRYPTPMDPSHPLLRLSGADGPVAPPSIVGSKRHETQCSCVSGCARSDRVELAVGIELGPWGTAAMNGDGKGPTTIVTATIKHTASSAATYAAAPSFRSSWQDYIFGGNYSISTNKQLKCKAGSSLTPVLHGMTRVDERGSDENTPMDTVVAKKNNGRVTLKELNRLISDVQEYPLKAESNWYVVSNSWWSKVLDAAKQGFVEDIPSINNASISFKSGNAYFLRSNLAESIDFHLLPEPVFNRFKEVYGLDLADRDYICRKVVSKNGKPVVEVYPRVVMVHLARDTSKCCELRLTGSDTLMDLRDRALKSLGLSSIPPDRLRFYIAHGDKYELIDISQQNIDSYFDTAQKVYVDVCNSDDGWFINNDKQSVSRSDCASNSLSSSYSRIVCGCHRSFFAEFIPLFVKNIFSHMFYDTSRDRHGTVVKGACGLQNLGNTCFMASALQCLSNVPELTEYFLSNRYVADINERNPLGTHGELARAYGDLLHNMWSGENVSVMPRKVKMTIGQFAPRFSGYAQQDSQELLAYVLDGLHEDLNRIKVKPYVPDDETLERLEEHEQAEKSWQAYKARNDSIIVDLVHGQLKSTLVCPVCAKVSIKFDPFCFLSVPLPPKEKVRQIVTLIFNTKRRWAKFTITMATSTTVQDAINTMKNSLQNIGNDFTGEIIVYSIGTGDFSDEVRLLDPAEPIYIEDKTQSLFACQVDHNPNTHKVVVIKNQTQTGRTLSLPMVFTLPSPDYLTRSFLANRILPFISDTFMKSPLELCLCEDDSRNGEERERYKLFIMHNGNAVPFPEAPDEPVAWPSGLPTHTVVFQWRDPQLFNLYKGSDLIDREVSVSSRKDIHLMECIDLFTKQEQLGEEDSWYCPKCKKHERATKKLDLWSLPQILIIHLKRFQYSKWHRDKIDIPVVVPVKGFELNSKLANERHEHVKYDLIAMSHHVGGLGGGHYTASALNKTTGKWYEFNDSCVSEIAAPADPTIGRTPYMLVYRRQQPITDGLLQDANVEEEMEE</sequence>
<evidence type="ECO:0000256" key="6">
    <source>
        <dbReference type="ARBA" id="ARBA00022801"/>
    </source>
</evidence>
<dbReference type="InterPro" id="IPR035927">
    <property type="entry name" value="DUSP-like_sf"/>
</dbReference>
<dbReference type="PROSITE" id="PS00972">
    <property type="entry name" value="USP_1"/>
    <property type="match status" value="1"/>
</dbReference>
<keyword evidence="6" id="KW-0378">Hydrolase</keyword>
<dbReference type="InterPro" id="IPR001394">
    <property type="entry name" value="Peptidase_C19_UCH"/>
</dbReference>
<dbReference type="PROSITE" id="PS50235">
    <property type="entry name" value="USP_3"/>
    <property type="match status" value="1"/>
</dbReference>
<dbReference type="Pfam" id="PF00443">
    <property type="entry name" value="UCH"/>
    <property type="match status" value="1"/>
</dbReference>
<dbReference type="InterPro" id="IPR050185">
    <property type="entry name" value="Ub_carboxyl-term_hydrolase"/>
</dbReference>
<comment type="caution">
    <text evidence="11">The sequence shown here is derived from an EMBL/GenBank/DDBJ whole genome shotgun (WGS) entry which is preliminary data.</text>
</comment>
<name>A0ABR1DAJ4_NECAM</name>
<dbReference type="SMART" id="SM00695">
    <property type="entry name" value="DUSP"/>
    <property type="match status" value="1"/>
</dbReference>
<dbReference type="SUPFAM" id="SSF54001">
    <property type="entry name" value="Cysteine proteinases"/>
    <property type="match status" value="1"/>
</dbReference>
<dbReference type="EMBL" id="JAVFWL010000004">
    <property type="protein sequence ID" value="KAK6747516.1"/>
    <property type="molecule type" value="Genomic_DNA"/>
</dbReference>
<keyword evidence="7" id="KW-0788">Thiol protease</keyword>
<evidence type="ECO:0000256" key="7">
    <source>
        <dbReference type="ARBA" id="ARBA00022807"/>
    </source>
</evidence>
<evidence type="ECO:0000259" key="10">
    <source>
        <dbReference type="PROSITE" id="PS51283"/>
    </source>
</evidence>
<evidence type="ECO:0000259" key="9">
    <source>
        <dbReference type="PROSITE" id="PS50235"/>
    </source>
</evidence>
<evidence type="ECO:0000256" key="1">
    <source>
        <dbReference type="ARBA" id="ARBA00000707"/>
    </source>
</evidence>
<comment type="catalytic activity">
    <reaction evidence="1">
        <text>Thiol-dependent hydrolysis of ester, thioester, amide, peptide and isopeptide bonds formed by the C-terminal Gly of ubiquitin (a 76-residue protein attached to proteins as an intracellular targeting signal).</text>
        <dbReference type="EC" id="3.4.19.12"/>
    </reaction>
</comment>
<feature type="domain" description="DUSP" evidence="10">
    <location>
        <begin position="186"/>
        <end position="297"/>
    </location>
</feature>
<dbReference type="Proteomes" id="UP001303046">
    <property type="component" value="Unassembled WGS sequence"/>
</dbReference>
<dbReference type="PANTHER" id="PTHR21646">
    <property type="entry name" value="UBIQUITIN CARBOXYL-TERMINAL HYDROLASE"/>
    <property type="match status" value="1"/>
</dbReference>
<gene>
    <name evidence="11" type="primary">Necator_chrIV.g13906</name>
    <name evidence="11" type="ORF">RB195_000614</name>
</gene>
<reference evidence="11 12" key="1">
    <citation type="submission" date="2023-08" db="EMBL/GenBank/DDBJ databases">
        <title>A Necator americanus chromosomal reference genome.</title>
        <authorList>
            <person name="Ilik V."/>
            <person name="Petrzelkova K.J."/>
            <person name="Pardy F."/>
            <person name="Fuh T."/>
            <person name="Niatou-Singa F.S."/>
            <person name="Gouil Q."/>
            <person name="Baker L."/>
            <person name="Ritchie M.E."/>
            <person name="Jex A.R."/>
            <person name="Gazzola D."/>
            <person name="Li H."/>
            <person name="Toshio Fujiwara R."/>
            <person name="Zhan B."/>
            <person name="Aroian R.V."/>
            <person name="Pafco B."/>
            <person name="Schwarz E.M."/>
        </authorList>
    </citation>
    <scope>NUCLEOTIDE SEQUENCE [LARGE SCALE GENOMIC DNA]</scope>
    <source>
        <strain evidence="11 12">Aroian</strain>
        <tissue evidence="11">Whole animal</tissue>
    </source>
</reference>
<dbReference type="SUPFAM" id="SSF143791">
    <property type="entry name" value="DUSP-like"/>
    <property type="match status" value="1"/>
</dbReference>
<keyword evidence="4" id="KW-0645">Protease</keyword>
<feature type="domain" description="USP" evidence="9">
    <location>
        <begin position="463"/>
        <end position="1023"/>
    </location>
</feature>
<dbReference type="EC" id="3.4.19.12" evidence="3"/>
<protein>
    <recommendedName>
        <fullName evidence="3">ubiquitinyl hydrolase 1</fullName>
        <ecNumber evidence="3">3.4.19.12</ecNumber>
    </recommendedName>
</protein>
<dbReference type="PANTHER" id="PTHR21646:SF24">
    <property type="entry name" value="UBIQUITIN CARBOXYL-TERMINAL HYDROLASE"/>
    <property type="match status" value="1"/>
</dbReference>
<feature type="region of interest" description="Disordered" evidence="8">
    <location>
        <begin position="1"/>
        <end position="25"/>
    </location>
</feature>
<evidence type="ECO:0000256" key="4">
    <source>
        <dbReference type="ARBA" id="ARBA00022670"/>
    </source>
</evidence>
<dbReference type="Pfam" id="PF06337">
    <property type="entry name" value="DUSP"/>
    <property type="match status" value="1"/>
</dbReference>
<evidence type="ECO:0000256" key="5">
    <source>
        <dbReference type="ARBA" id="ARBA00022786"/>
    </source>
</evidence>
<accession>A0ABR1DAJ4</accession>
<dbReference type="Gene3D" id="3.90.70.10">
    <property type="entry name" value="Cysteine proteinases"/>
    <property type="match status" value="2"/>
</dbReference>
<comment type="similarity">
    <text evidence="2">Belongs to the peptidase C19 family.</text>
</comment>
<evidence type="ECO:0000256" key="3">
    <source>
        <dbReference type="ARBA" id="ARBA00012759"/>
    </source>
</evidence>